<evidence type="ECO:0000256" key="7">
    <source>
        <dbReference type="ARBA" id="ARBA00023157"/>
    </source>
</evidence>
<feature type="domain" description="Ig-like" evidence="12">
    <location>
        <begin position="113"/>
        <end position="219"/>
    </location>
</feature>
<organism evidence="13 14">
    <name type="scientific">Ornithorhynchus anatinus</name>
    <name type="common">Duckbill platypus</name>
    <dbReference type="NCBI Taxonomy" id="9258"/>
    <lineage>
        <taxon>Eukaryota</taxon>
        <taxon>Metazoa</taxon>
        <taxon>Chordata</taxon>
        <taxon>Craniata</taxon>
        <taxon>Vertebrata</taxon>
        <taxon>Euteleostomi</taxon>
        <taxon>Mammalia</taxon>
        <taxon>Monotremata</taxon>
        <taxon>Ornithorhynchidae</taxon>
        <taxon>Ornithorhynchus</taxon>
    </lineage>
</organism>
<evidence type="ECO:0000259" key="12">
    <source>
        <dbReference type="PROSITE" id="PS50835"/>
    </source>
</evidence>
<dbReference type="PANTHER" id="PTHR12207">
    <property type="entry name" value="V-SET AND TRANSMEMBRANE DOMAIN-CONTAINING PROTEIN"/>
    <property type="match status" value="1"/>
</dbReference>
<dbReference type="InterPro" id="IPR013783">
    <property type="entry name" value="Ig-like_fold"/>
</dbReference>
<dbReference type="SUPFAM" id="SSF48726">
    <property type="entry name" value="Immunoglobulin"/>
    <property type="match status" value="7"/>
</dbReference>
<dbReference type="FunFam" id="2.60.40.10:FF:000932">
    <property type="entry name" value="Immunoglobulin superfamily member 3"/>
    <property type="match status" value="1"/>
</dbReference>
<evidence type="ECO:0000256" key="1">
    <source>
        <dbReference type="ARBA" id="ARBA00004479"/>
    </source>
</evidence>
<keyword evidence="2 11" id="KW-0812">Transmembrane</keyword>
<dbReference type="Proteomes" id="UP000002279">
    <property type="component" value="Unplaced"/>
</dbReference>
<feature type="region of interest" description="Disordered" evidence="10">
    <location>
        <begin position="1011"/>
        <end position="1040"/>
    </location>
</feature>
<dbReference type="GO" id="GO:0016020">
    <property type="term" value="C:membrane"/>
    <property type="evidence" value="ECO:0000318"/>
    <property type="project" value="GO_Central"/>
</dbReference>
<dbReference type="SMART" id="SM00406">
    <property type="entry name" value="IGv"/>
    <property type="match status" value="2"/>
</dbReference>
<dbReference type="InterPro" id="IPR007110">
    <property type="entry name" value="Ig-like_dom"/>
</dbReference>
<evidence type="ECO:0000256" key="3">
    <source>
        <dbReference type="ARBA" id="ARBA00022729"/>
    </source>
</evidence>
<dbReference type="FunFam" id="2.60.40.10:FF:000491">
    <property type="entry name" value="Immunoglobulin superfamily, member 3"/>
    <property type="match status" value="1"/>
</dbReference>
<dbReference type="AlphaFoldDB" id="A0A6I8PKP1"/>
<feature type="domain" description="Ig-like" evidence="12">
    <location>
        <begin position="247"/>
        <end position="357"/>
    </location>
</feature>
<feature type="domain" description="Ig-like" evidence="12">
    <location>
        <begin position="964"/>
        <end position="1092"/>
    </location>
</feature>
<evidence type="ECO:0000313" key="14">
    <source>
        <dbReference type="Proteomes" id="UP000002279"/>
    </source>
</evidence>
<dbReference type="Gene3D" id="2.60.40.10">
    <property type="entry name" value="Immunoglobulins"/>
    <property type="match status" value="5"/>
</dbReference>
<feature type="domain" description="Ig-like" evidence="12">
    <location>
        <begin position="675"/>
        <end position="823"/>
    </location>
</feature>
<keyword evidence="8" id="KW-0393">Immunoglobulin domain</keyword>
<dbReference type="Ensembl" id="ENSOANT00000061535.1">
    <property type="protein sequence ID" value="ENSOANP00000052369.1"/>
    <property type="gene ID" value="ENSOANG00000048085.1"/>
</dbReference>
<dbReference type="InterPro" id="IPR036179">
    <property type="entry name" value="Ig-like_dom_sf"/>
</dbReference>
<dbReference type="PROSITE" id="PS50835">
    <property type="entry name" value="IG_LIKE"/>
    <property type="match status" value="7"/>
</dbReference>
<sequence length="1203" mass="131082">YRTEGSHVTIWCNVSGYKGPAEQGFQWSVYLPAAPEREVQVVSTLDPAFPYAIYAPRVRAGQISVQRLRGDHALLHIARLQARDTGRYECHTPSTDDAYFGSYNAKTDLVVIPDSLQVAAAVPRALDRVEGDALELRCDVASATVRHTHLSVGWFRQRPGQDPAEVITLGRDFVLRSGPEFAGRQAAGQVRLDRLGETAVRLTVFGLQPSDAGDFYCEAAEWIQDPDGTWFPMTRKRSERTAVRVQPTDREFGVRLETEKRLYVSGEPLELRCILQAQNVADRHFAVSWALNGSLIAALGPNAVAELSPDLARREARGQLKVAKEADGVFLLKVFHARPEDSGKYNCRVVERQKTPTGEFVDGESRRPKNVPVTVLPLTEIWGLKFPQHQPNQTQGPPETSLSVDLASNASSVLEGDNLQLACSVRSPAARPRARFSVLWQLLDGQGRAAAVTGLDREGTVQPGPGYWERCGLGVVQTDQVQPGSFRLRVLGAVRADEGRYECHVTEWAHGPDGDWQVVGERKASTHVAVTALETGFAVTAISRTPGVTYGATFDLQCIIKPSYPPWVPVAVGWRFQPAGTSGFHDLVTFTREGGVQWGSGPRAAGFRSRTAVEKAAGAGGGGPGPVRLSVSRAGDAEAGQYQCEAQLWRRNHNRTWTRLALRTSNLLEIRVLRPVSRLQVSKAKRSVTMVESGSLQLNCSIQAQTSPDSRFAVLWYVRGPAAGPAADARLILRAAPDSALELGAYAEERGLRGRVQLERRPGVPPGAPPGALPGALFALTLQRAAVGDSGGYYCRVEEWLPGPDGRGWYRLAEEASGQTEVTVKRPDARLKVLQAQGNVTILERQRLQLGCAVVDRSSAQAQFSVRWLVRRPGQAQSRTLARLGRDASSRAGDDPDGPRPGEVRLDSPAPGHYRLVIPAAGLRDGGAYACSVEEWLPGPDGQWYKRAEDTSGMATVTVSRPEPALQVEAAAANATVPEDGPFRLDCVVLARSAGDSRLAVAWLALRPRRGARGPRGAAAGEEERDPQEEEEEEEAEDRAAVLSVGPDAVFGPEGGPWAGRLRFQRLSPTLYRLTVLRARPDDAGNYSCRVEEWLPDARDRWYLLAREESAPVAVRVLDVGPTLQSAVCSDDALFYFVFFYPFPVFGLLIAALVLVLVRGRNAGRNGDGKNGVPLLWIKEPHLNYSPTCLEPPVLSIHPGTID</sequence>
<evidence type="ECO:0000256" key="11">
    <source>
        <dbReference type="SAM" id="Phobius"/>
    </source>
</evidence>
<feature type="domain" description="Ig-like" evidence="12">
    <location>
        <begin position="1"/>
        <end position="90"/>
    </location>
</feature>
<gene>
    <name evidence="13" type="primary">IGSF3</name>
</gene>
<dbReference type="FunCoup" id="A0A6I8PKP1">
    <property type="interactions" value="373"/>
</dbReference>
<dbReference type="CDD" id="cd00099">
    <property type="entry name" value="IgV"/>
    <property type="match status" value="1"/>
</dbReference>
<feature type="region of interest" description="Disordered" evidence="10">
    <location>
        <begin position="879"/>
        <end position="909"/>
    </location>
</feature>
<dbReference type="InterPro" id="IPR003599">
    <property type="entry name" value="Ig_sub"/>
</dbReference>
<feature type="domain" description="Ig-like" evidence="12">
    <location>
        <begin position="827"/>
        <end position="960"/>
    </location>
</feature>
<dbReference type="Pfam" id="PF07686">
    <property type="entry name" value="V-set"/>
    <property type="match status" value="1"/>
</dbReference>
<dbReference type="InterPro" id="IPR051102">
    <property type="entry name" value="IgSF_V-set/TM_domain"/>
</dbReference>
<dbReference type="SMART" id="SM00409">
    <property type="entry name" value="IG"/>
    <property type="match status" value="8"/>
</dbReference>
<dbReference type="PANTHER" id="PTHR12207:SF21">
    <property type="entry name" value="IMMUNOGLOBULIN SUPERFAMILY MEMBER 3"/>
    <property type="match status" value="1"/>
</dbReference>
<dbReference type="InterPro" id="IPR013106">
    <property type="entry name" value="Ig_V-set"/>
</dbReference>
<evidence type="ECO:0000256" key="9">
    <source>
        <dbReference type="ARBA" id="ARBA00067302"/>
    </source>
</evidence>
<keyword evidence="3" id="KW-0732">Signal</keyword>
<name>A0A6I8PKP1_ORNAN</name>
<dbReference type="Bgee" id="ENSOANG00000048085">
    <property type="expression patterns" value="Expressed in fibroblast and 7 other cell types or tissues"/>
</dbReference>
<feature type="compositionally biased region" description="Basic and acidic residues" evidence="10">
    <location>
        <begin position="884"/>
        <end position="906"/>
    </location>
</feature>
<evidence type="ECO:0000256" key="10">
    <source>
        <dbReference type="SAM" id="MobiDB-lite"/>
    </source>
</evidence>
<feature type="transmembrane region" description="Helical" evidence="11">
    <location>
        <begin position="1133"/>
        <end position="1158"/>
    </location>
</feature>
<dbReference type="FunFam" id="2.60.40.10:FF:000191">
    <property type="entry name" value="Immunoglobulin superfamily member 3"/>
    <property type="match status" value="1"/>
</dbReference>
<accession>A0A6I8PKP1</accession>
<feature type="domain" description="Ig-like" evidence="12">
    <location>
        <begin position="398"/>
        <end position="531"/>
    </location>
</feature>
<evidence type="ECO:0000256" key="2">
    <source>
        <dbReference type="ARBA" id="ARBA00022692"/>
    </source>
</evidence>
<evidence type="ECO:0000256" key="4">
    <source>
        <dbReference type="ARBA" id="ARBA00022737"/>
    </source>
</evidence>
<feature type="compositionally biased region" description="Acidic residues" evidence="10">
    <location>
        <begin position="1021"/>
        <end position="1037"/>
    </location>
</feature>
<evidence type="ECO:0000313" key="13">
    <source>
        <dbReference type="Ensembl" id="ENSOANP00000052369.1"/>
    </source>
</evidence>
<dbReference type="GeneTree" id="ENSGT00940000155177"/>
<dbReference type="OMA" id="PVSVVWQ"/>
<proteinExistence type="predicted"/>
<protein>
    <recommendedName>
        <fullName evidence="9">Immunoglobulin superfamily member 3</fullName>
    </recommendedName>
</protein>
<reference evidence="13" key="1">
    <citation type="submission" date="2025-08" db="UniProtKB">
        <authorList>
            <consortium name="Ensembl"/>
        </authorList>
    </citation>
    <scope>IDENTIFICATION</scope>
    <source>
        <strain evidence="13">Glennie</strain>
    </source>
</reference>
<keyword evidence="4" id="KW-0677">Repeat</keyword>
<keyword evidence="14" id="KW-1185">Reference proteome</keyword>
<reference evidence="13" key="2">
    <citation type="submission" date="2025-09" db="UniProtKB">
        <authorList>
            <consortium name="Ensembl"/>
        </authorList>
    </citation>
    <scope>IDENTIFICATION</scope>
    <source>
        <strain evidence="13">Glennie</strain>
    </source>
</reference>
<keyword evidence="6 11" id="KW-0472">Membrane</keyword>
<comment type="subcellular location">
    <subcellularLocation>
        <location evidence="1">Membrane</location>
        <topology evidence="1">Single-pass type I membrane protein</topology>
    </subcellularLocation>
</comment>
<keyword evidence="5 11" id="KW-1133">Transmembrane helix</keyword>
<evidence type="ECO:0000256" key="5">
    <source>
        <dbReference type="ARBA" id="ARBA00022989"/>
    </source>
</evidence>
<evidence type="ECO:0000256" key="8">
    <source>
        <dbReference type="ARBA" id="ARBA00023319"/>
    </source>
</evidence>
<dbReference type="GO" id="GO:0032808">
    <property type="term" value="P:lacrimal gland development"/>
    <property type="evidence" value="ECO:0007669"/>
    <property type="project" value="Ensembl"/>
</dbReference>
<evidence type="ECO:0000256" key="6">
    <source>
        <dbReference type="ARBA" id="ARBA00023136"/>
    </source>
</evidence>
<keyword evidence="7" id="KW-1015">Disulfide bond</keyword>
<dbReference type="InParanoid" id="A0A6I8PKP1"/>
<dbReference type="FunFam" id="2.60.40.10:FF:000604">
    <property type="entry name" value="immunoglobulin superfamily member 3"/>
    <property type="match status" value="1"/>
</dbReference>